<evidence type="ECO:0000313" key="3">
    <source>
        <dbReference type="Proteomes" id="UP001480955"/>
    </source>
</evidence>
<organism evidence="2 3">
    <name type="scientific">Methylorubrum podarium</name>
    <dbReference type="NCBI Taxonomy" id="200476"/>
    <lineage>
        <taxon>Bacteria</taxon>
        <taxon>Pseudomonadati</taxon>
        <taxon>Pseudomonadota</taxon>
        <taxon>Alphaproteobacteria</taxon>
        <taxon>Hyphomicrobiales</taxon>
        <taxon>Methylobacteriaceae</taxon>
        <taxon>Methylorubrum</taxon>
    </lineage>
</organism>
<protein>
    <submittedName>
        <fullName evidence="2">Helix-turn-helix transcriptional regulator</fullName>
    </submittedName>
</protein>
<accession>A0ABV1QNF0</accession>
<dbReference type="InterPro" id="IPR010982">
    <property type="entry name" value="Lambda_DNA-bd_dom_sf"/>
</dbReference>
<reference evidence="2 3" key="1">
    <citation type="submission" date="2024-06" db="EMBL/GenBank/DDBJ databases">
        <authorList>
            <person name="Campbell A.G."/>
        </authorList>
    </citation>
    <scope>NUCLEOTIDE SEQUENCE [LARGE SCALE GENOMIC DNA]</scope>
    <source>
        <strain evidence="2 3">EM12</strain>
    </source>
</reference>
<feature type="domain" description="HTH cro/C1-type" evidence="1">
    <location>
        <begin position="11"/>
        <end position="40"/>
    </location>
</feature>
<gene>
    <name evidence="2" type="ORF">ABS772_13200</name>
</gene>
<dbReference type="InterPro" id="IPR001387">
    <property type="entry name" value="Cro/C1-type_HTH"/>
</dbReference>
<sequence length="90" mass="9705">MAKSPLRSELVRAARALLRWEQKELAEASGVSLPTIKRLEASPGLLSAHGPTVAALQRAFEDAGLEFIPENGGGAGIRFRNRADGTREEH</sequence>
<keyword evidence="3" id="KW-1185">Reference proteome</keyword>
<comment type="caution">
    <text evidence="2">The sequence shown here is derived from an EMBL/GenBank/DDBJ whole genome shotgun (WGS) entry which is preliminary data.</text>
</comment>
<dbReference type="Proteomes" id="UP001480955">
    <property type="component" value="Unassembled WGS sequence"/>
</dbReference>
<dbReference type="Gene3D" id="1.10.260.40">
    <property type="entry name" value="lambda repressor-like DNA-binding domains"/>
    <property type="match status" value="1"/>
</dbReference>
<name>A0ABV1QNF0_9HYPH</name>
<evidence type="ECO:0000259" key="1">
    <source>
        <dbReference type="PROSITE" id="PS50943"/>
    </source>
</evidence>
<dbReference type="CDD" id="cd00093">
    <property type="entry name" value="HTH_XRE"/>
    <property type="match status" value="1"/>
</dbReference>
<proteinExistence type="predicted"/>
<evidence type="ECO:0000313" key="2">
    <source>
        <dbReference type="EMBL" id="MER2250871.1"/>
    </source>
</evidence>
<dbReference type="RefSeq" id="WP_350395165.1">
    <property type="nucleotide sequence ID" value="NZ_JBELQE010000078.1"/>
</dbReference>
<dbReference type="EMBL" id="JBELQE010000078">
    <property type="protein sequence ID" value="MER2250871.1"/>
    <property type="molecule type" value="Genomic_DNA"/>
</dbReference>
<dbReference type="SUPFAM" id="SSF47413">
    <property type="entry name" value="lambda repressor-like DNA-binding domains"/>
    <property type="match status" value="1"/>
</dbReference>
<dbReference type="Pfam" id="PF01381">
    <property type="entry name" value="HTH_3"/>
    <property type="match status" value="1"/>
</dbReference>
<dbReference type="PROSITE" id="PS50943">
    <property type="entry name" value="HTH_CROC1"/>
    <property type="match status" value="1"/>
</dbReference>